<feature type="region of interest" description="Disordered" evidence="1">
    <location>
        <begin position="1"/>
        <end position="36"/>
    </location>
</feature>
<dbReference type="AlphaFoldDB" id="A0AAV8Y2X8"/>
<accession>A0AAV8Y2X8</accession>
<evidence type="ECO:0000313" key="2">
    <source>
        <dbReference type="EMBL" id="KAJ8945826.1"/>
    </source>
</evidence>
<keyword evidence="3" id="KW-1185">Reference proteome</keyword>
<organism evidence="2 3">
    <name type="scientific">Rhamnusium bicolor</name>
    <dbReference type="NCBI Taxonomy" id="1586634"/>
    <lineage>
        <taxon>Eukaryota</taxon>
        <taxon>Metazoa</taxon>
        <taxon>Ecdysozoa</taxon>
        <taxon>Arthropoda</taxon>
        <taxon>Hexapoda</taxon>
        <taxon>Insecta</taxon>
        <taxon>Pterygota</taxon>
        <taxon>Neoptera</taxon>
        <taxon>Endopterygota</taxon>
        <taxon>Coleoptera</taxon>
        <taxon>Polyphaga</taxon>
        <taxon>Cucujiformia</taxon>
        <taxon>Chrysomeloidea</taxon>
        <taxon>Cerambycidae</taxon>
        <taxon>Lepturinae</taxon>
        <taxon>Rhagiini</taxon>
        <taxon>Rhamnusium</taxon>
    </lineage>
</organism>
<reference evidence="2" key="1">
    <citation type="journal article" date="2023" name="Insect Mol. Biol.">
        <title>Genome sequencing provides insights into the evolution of gene families encoding plant cell wall-degrading enzymes in longhorned beetles.</title>
        <authorList>
            <person name="Shin N.R."/>
            <person name="Okamura Y."/>
            <person name="Kirsch R."/>
            <person name="Pauchet Y."/>
        </authorList>
    </citation>
    <scope>NUCLEOTIDE SEQUENCE</scope>
    <source>
        <strain evidence="2">RBIC_L_NR</strain>
    </source>
</reference>
<evidence type="ECO:0000256" key="1">
    <source>
        <dbReference type="SAM" id="MobiDB-lite"/>
    </source>
</evidence>
<evidence type="ECO:0000313" key="3">
    <source>
        <dbReference type="Proteomes" id="UP001162156"/>
    </source>
</evidence>
<dbReference type="EMBL" id="JANEYF010002495">
    <property type="protein sequence ID" value="KAJ8945826.1"/>
    <property type="molecule type" value="Genomic_DNA"/>
</dbReference>
<comment type="caution">
    <text evidence="2">The sequence shown here is derived from an EMBL/GenBank/DDBJ whole genome shotgun (WGS) entry which is preliminary data.</text>
</comment>
<dbReference type="Proteomes" id="UP001162156">
    <property type="component" value="Unassembled WGS sequence"/>
</dbReference>
<gene>
    <name evidence="2" type="ORF">NQ314_009048</name>
</gene>
<name>A0AAV8Y2X8_9CUCU</name>
<sequence>MPQRPEPEGAEDAAADEDKSPTPPHPVETLSHAFEI</sequence>
<proteinExistence type="predicted"/>
<feature type="non-terminal residue" evidence="2">
    <location>
        <position position="36"/>
    </location>
</feature>
<protein>
    <submittedName>
        <fullName evidence="2">Uncharacterized protein</fullName>
    </submittedName>
</protein>